<gene>
    <name evidence="6" type="ORF">RU87_GL000320</name>
</gene>
<feature type="transmembrane region" description="Helical" evidence="4">
    <location>
        <begin position="212"/>
        <end position="229"/>
    </location>
</feature>
<dbReference type="GO" id="GO:0016301">
    <property type="term" value="F:kinase activity"/>
    <property type="evidence" value="ECO:0007669"/>
    <property type="project" value="UniProtKB-KW"/>
</dbReference>
<dbReference type="InterPro" id="IPR036034">
    <property type="entry name" value="PDZ_sf"/>
</dbReference>
<keyword evidence="3" id="KW-0902">Two-component regulatory system</keyword>
<feature type="transmembrane region" description="Helical" evidence="4">
    <location>
        <begin position="298"/>
        <end position="318"/>
    </location>
</feature>
<reference evidence="6 7" key="1">
    <citation type="submission" date="2014-12" db="EMBL/GenBank/DDBJ databases">
        <title>Draft genome sequences of 10 type strains of Lactococcus.</title>
        <authorList>
            <person name="Sun Z."/>
            <person name="Zhong Z."/>
            <person name="Liu W."/>
            <person name="Zhang W."/>
            <person name="Zhang H."/>
        </authorList>
    </citation>
    <scope>NUCLEOTIDE SEQUENCE [LARGE SCALE GENOMIC DNA]</scope>
    <source>
        <strain evidence="6 7">DSM 20686</strain>
    </source>
</reference>
<evidence type="ECO:0000313" key="7">
    <source>
        <dbReference type="Proteomes" id="UP000242246"/>
    </source>
</evidence>
<feature type="transmembrane region" description="Helical" evidence="4">
    <location>
        <begin position="178"/>
        <end position="197"/>
    </location>
</feature>
<evidence type="ECO:0000256" key="2">
    <source>
        <dbReference type="ARBA" id="ARBA00022777"/>
    </source>
</evidence>
<dbReference type="CDD" id="cd16917">
    <property type="entry name" value="HATPase_UhpB-NarQ-NarX-like"/>
    <property type="match status" value="1"/>
</dbReference>
<dbReference type="Pfam" id="PF02518">
    <property type="entry name" value="HATPase_c"/>
    <property type="match status" value="1"/>
</dbReference>
<feature type="transmembrane region" description="Helical" evidence="4">
    <location>
        <begin position="118"/>
        <end position="139"/>
    </location>
</feature>
<feature type="transmembrane region" description="Helical" evidence="4">
    <location>
        <begin position="324"/>
        <end position="343"/>
    </location>
</feature>
<accession>A0A2A5RY46</accession>
<dbReference type="SUPFAM" id="SSF50156">
    <property type="entry name" value="PDZ domain-like"/>
    <property type="match status" value="1"/>
</dbReference>
<evidence type="ECO:0000256" key="3">
    <source>
        <dbReference type="ARBA" id="ARBA00023012"/>
    </source>
</evidence>
<evidence type="ECO:0000256" key="4">
    <source>
        <dbReference type="SAM" id="Phobius"/>
    </source>
</evidence>
<evidence type="ECO:0000256" key="1">
    <source>
        <dbReference type="ARBA" id="ARBA00022679"/>
    </source>
</evidence>
<feature type="transmembrane region" description="Helical" evidence="4">
    <location>
        <begin position="145"/>
        <end position="166"/>
    </location>
</feature>
<dbReference type="InterPro" id="IPR050482">
    <property type="entry name" value="Sensor_HK_TwoCompSys"/>
</dbReference>
<dbReference type="Proteomes" id="UP000242246">
    <property type="component" value="Unassembled WGS sequence"/>
</dbReference>
<dbReference type="InterPro" id="IPR003594">
    <property type="entry name" value="HATPase_dom"/>
</dbReference>
<feature type="transmembrane region" description="Helical" evidence="4">
    <location>
        <begin position="267"/>
        <end position="286"/>
    </location>
</feature>
<evidence type="ECO:0000259" key="5">
    <source>
        <dbReference type="SMART" id="SM00387"/>
    </source>
</evidence>
<keyword evidence="4" id="KW-1133">Transmembrane helix</keyword>
<keyword evidence="4" id="KW-0812">Transmembrane</keyword>
<dbReference type="EMBL" id="JXJX01000010">
    <property type="protein sequence ID" value="PCS06124.1"/>
    <property type="molecule type" value="Genomic_DNA"/>
</dbReference>
<feature type="domain" description="Histidine kinase/HSP90-like ATPase" evidence="5">
    <location>
        <begin position="464"/>
        <end position="557"/>
    </location>
</feature>
<keyword evidence="4" id="KW-0472">Membrane</keyword>
<keyword evidence="2" id="KW-0418">Kinase</keyword>
<dbReference type="PANTHER" id="PTHR24421">
    <property type="entry name" value="NITRATE/NITRITE SENSOR PROTEIN NARX-RELATED"/>
    <property type="match status" value="1"/>
</dbReference>
<sequence length="561" mass="64692">MHSPTYLGIGVIQHDNSWEITKIQKDGAAERTGLLIEDKILSVDGTAPGENQGIRKWLLVEQAKQITVERDGKSFSYTFKKNKVNIYRFYEFLVLVVILLLFLAWYSQRQIISKRSTYFYYFLVSIIFTLLSIVPSSIGNTVGRSILIIMISLLPLLISVFSYKTYLLKEQAKHNRTALFCFVVFICNTLLLLANLMTDMPMHVINYLDKGIFYSLFLSIFVIGIGHIFNHHHNKSDANLVLLSLLSILPFFFCYFLQLGWSTPFSIVIPFLGLPLIALFHRLTLSKSFLFRYRIHQQVLYLAITVIVTIVMILLIALSHYVPFPLLCTYAFLLYYALLMIIGEMVSVIRKDRDESDNLTSFFVAEEEREKISLHIHDTIIQDIVFFTRKLKEKDNVPDIPEAVDMLEETIYLLRELCADVYPLMIQELGLKNALDNMVNQLQKKYPVLITIKIEVAMLQLSEKMSNFVLRSIKELIHNSIFHGEAKTIIVSITENDGYYLFEIKDDGKFVTKENSATDANHFGLDIIKEKLKLLNGELHIHTEKGTCIKFKIPVMKEMTT</sequence>
<protein>
    <recommendedName>
        <fullName evidence="5">Histidine kinase/HSP90-like ATPase domain-containing protein</fullName>
    </recommendedName>
</protein>
<organism evidence="6 7">
    <name type="scientific">Pseudolactococcus plantarum</name>
    <dbReference type="NCBI Taxonomy" id="1365"/>
    <lineage>
        <taxon>Bacteria</taxon>
        <taxon>Bacillati</taxon>
        <taxon>Bacillota</taxon>
        <taxon>Bacilli</taxon>
        <taxon>Lactobacillales</taxon>
        <taxon>Streptococcaceae</taxon>
        <taxon>Pseudolactococcus</taxon>
    </lineage>
</organism>
<dbReference type="GO" id="GO:0000160">
    <property type="term" value="P:phosphorelay signal transduction system"/>
    <property type="evidence" value="ECO:0007669"/>
    <property type="project" value="UniProtKB-KW"/>
</dbReference>
<dbReference type="PANTHER" id="PTHR24421:SF60">
    <property type="entry name" value="SENSOR HISTIDINE KINASE COMP"/>
    <property type="match status" value="1"/>
</dbReference>
<dbReference type="AlphaFoldDB" id="A0A2A5RY46"/>
<evidence type="ECO:0000313" key="6">
    <source>
        <dbReference type="EMBL" id="PCS06124.1"/>
    </source>
</evidence>
<dbReference type="Gene3D" id="3.30.565.10">
    <property type="entry name" value="Histidine kinase-like ATPase, C-terminal domain"/>
    <property type="match status" value="1"/>
</dbReference>
<keyword evidence="7" id="KW-1185">Reference proteome</keyword>
<proteinExistence type="predicted"/>
<dbReference type="Gene3D" id="2.30.42.10">
    <property type="match status" value="1"/>
</dbReference>
<dbReference type="InterPro" id="IPR036890">
    <property type="entry name" value="HATPase_C_sf"/>
</dbReference>
<name>A0A2A5RY46_9LACT</name>
<keyword evidence="1" id="KW-0808">Transferase</keyword>
<dbReference type="SMART" id="SM00387">
    <property type="entry name" value="HATPase_c"/>
    <property type="match status" value="1"/>
</dbReference>
<feature type="transmembrane region" description="Helical" evidence="4">
    <location>
        <begin position="86"/>
        <end position="106"/>
    </location>
</feature>
<comment type="caution">
    <text evidence="6">The sequence shown here is derived from an EMBL/GenBank/DDBJ whole genome shotgun (WGS) entry which is preliminary data.</text>
</comment>
<feature type="transmembrane region" description="Helical" evidence="4">
    <location>
        <begin position="241"/>
        <end position="261"/>
    </location>
</feature>
<dbReference type="STRING" id="1348632.GCA_001591745_01361"/>
<dbReference type="SUPFAM" id="SSF55874">
    <property type="entry name" value="ATPase domain of HSP90 chaperone/DNA topoisomerase II/histidine kinase"/>
    <property type="match status" value="1"/>
</dbReference>